<organism evidence="2 3">
    <name type="scientific">Kocuria oceani</name>
    <dbReference type="NCBI Taxonomy" id="988827"/>
    <lineage>
        <taxon>Bacteria</taxon>
        <taxon>Bacillati</taxon>
        <taxon>Actinomycetota</taxon>
        <taxon>Actinomycetes</taxon>
        <taxon>Micrococcales</taxon>
        <taxon>Micrococcaceae</taxon>
        <taxon>Kocuria</taxon>
    </lineage>
</organism>
<comment type="caution">
    <text evidence="2">The sequence shown here is derived from an EMBL/GenBank/DDBJ whole genome shotgun (WGS) entry which is preliminary data.</text>
</comment>
<keyword evidence="1" id="KW-0812">Transmembrane</keyword>
<evidence type="ECO:0000256" key="1">
    <source>
        <dbReference type="SAM" id="Phobius"/>
    </source>
</evidence>
<name>A0ABV9TNR2_9MICC</name>
<evidence type="ECO:0008006" key="4">
    <source>
        <dbReference type="Google" id="ProtNLM"/>
    </source>
</evidence>
<dbReference type="EMBL" id="JBHSIW010000024">
    <property type="protein sequence ID" value="MFC4905083.1"/>
    <property type="molecule type" value="Genomic_DNA"/>
</dbReference>
<keyword evidence="1" id="KW-1133">Transmembrane helix</keyword>
<proteinExistence type="predicted"/>
<keyword evidence="1" id="KW-0472">Membrane</keyword>
<evidence type="ECO:0000313" key="2">
    <source>
        <dbReference type="EMBL" id="MFC4905083.1"/>
    </source>
</evidence>
<feature type="transmembrane region" description="Helical" evidence="1">
    <location>
        <begin position="38"/>
        <end position="57"/>
    </location>
</feature>
<evidence type="ECO:0000313" key="3">
    <source>
        <dbReference type="Proteomes" id="UP001595797"/>
    </source>
</evidence>
<dbReference type="Proteomes" id="UP001595797">
    <property type="component" value="Unassembled WGS sequence"/>
</dbReference>
<dbReference type="RefSeq" id="WP_277551309.1">
    <property type="nucleotide sequence ID" value="NZ_JARAMH010000008.1"/>
</dbReference>
<keyword evidence="3" id="KW-1185">Reference proteome</keyword>
<feature type="transmembrane region" description="Helical" evidence="1">
    <location>
        <begin position="12"/>
        <end position="32"/>
    </location>
</feature>
<sequence>MQETNVPPSRFRWSALLWFLPAALVLLVVGIWAEQPWWVLALRVVIPLGFGVVIGVLGGRSTSAPDHAYGITSQGARSEGRLEVDVPVEQVLRSLRQVVEDLPRFTLVELSGAQAQLTARMNMKSWGERITLRFHPLDPTRTEIEARCEPRLGTTMVDYGQGAKDLRTLIRAIEQHNARNQHIP</sequence>
<protein>
    <recommendedName>
        <fullName evidence="4">DUF1499 domain-containing protein</fullName>
    </recommendedName>
</protein>
<gene>
    <name evidence="2" type="ORF">ACFPCS_16055</name>
</gene>
<accession>A0ABV9TNR2</accession>
<reference evidence="3" key="1">
    <citation type="journal article" date="2019" name="Int. J. Syst. Evol. Microbiol.">
        <title>The Global Catalogue of Microorganisms (GCM) 10K type strain sequencing project: providing services to taxonomists for standard genome sequencing and annotation.</title>
        <authorList>
            <consortium name="The Broad Institute Genomics Platform"/>
            <consortium name="The Broad Institute Genome Sequencing Center for Infectious Disease"/>
            <person name="Wu L."/>
            <person name="Ma J."/>
        </authorList>
    </citation>
    <scope>NUCLEOTIDE SEQUENCE [LARGE SCALE GENOMIC DNA]</scope>
    <source>
        <strain evidence="3">CGMCC 4.6946</strain>
    </source>
</reference>